<keyword evidence="2" id="KW-0812">Transmembrane</keyword>
<dbReference type="PANTHER" id="PTHR12763">
    <property type="match status" value="1"/>
</dbReference>
<dbReference type="RefSeq" id="WP_022690513.1">
    <property type="nucleotide sequence ID" value="NZ_JARYGZ010000002.1"/>
</dbReference>
<evidence type="ECO:0000256" key="4">
    <source>
        <dbReference type="ARBA" id="ARBA00023136"/>
    </source>
</evidence>
<feature type="domain" description="J" evidence="6">
    <location>
        <begin position="29"/>
        <end position="86"/>
    </location>
</feature>
<dbReference type="SMART" id="SM00271">
    <property type="entry name" value="DnaJ"/>
    <property type="match status" value="1"/>
</dbReference>
<organism evidence="7 8">
    <name type="scientific">Sphingomonas oryzagri</name>
    <dbReference type="NCBI Taxonomy" id="3042314"/>
    <lineage>
        <taxon>Bacteria</taxon>
        <taxon>Pseudomonadati</taxon>
        <taxon>Pseudomonadota</taxon>
        <taxon>Alphaproteobacteria</taxon>
        <taxon>Sphingomonadales</taxon>
        <taxon>Sphingomonadaceae</taxon>
        <taxon>Sphingomonas</taxon>
    </lineage>
</organism>
<comment type="subcellular location">
    <subcellularLocation>
        <location evidence="1">Membrane</location>
        <topology evidence="1">Single-pass membrane protein</topology>
    </subcellularLocation>
</comment>
<keyword evidence="3" id="KW-1133">Transmembrane helix</keyword>
<reference evidence="7" key="1">
    <citation type="submission" date="2023-04" db="EMBL/GenBank/DDBJ databases">
        <title>Sphingomonas sp. MAHUQ-71 isolated from rice field.</title>
        <authorList>
            <person name="Huq M.A."/>
        </authorList>
    </citation>
    <scope>NUCLEOTIDE SEQUENCE</scope>
    <source>
        <strain evidence="7">MAHUQ-71</strain>
    </source>
</reference>
<keyword evidence="4" id="KW-0472">Membrane</keyword>
<dbReference type="Proteomes" id="UP001160625">
    <property type="component" value="Unassembled WGS sequence"/>
</dbReference>
<protein>
    <submittedName>
        <fullName evidence="7">DnaJ domain-containing protein</fullName>
    </submittedName>
</protein>
<evidence type="ECO:0000313" key="8">
    <source>
        <dbReference type="Proteomes" id="UP001160625"/>
    </source>
</evidence>
<dbReference type="EMBL" id="JARYGZ010000002">
    <property type="protein sequence ID" value="MDH7640379.1"/>
    <property type="molecule type" value="Genomic_DNA"/>
</dbReference>
<accession>A0ABT6N5K2</accession>
<comment type="caution">
    <text evidence="7">The sequence shown here is derived from an EMBL/GenBank/DDBJ whole genome shotgun (WGS) entry which is preliminary data.</text>
</comment>
<comment type="similarity">
    <text evidence="5">Belongs to the TIM14 family.</text>
</comment>
<evidence type="ECO:0000256" key="2">
    <source>
        <dbReference type="ARBA" id="ARBA00022692"/>
    </source>
</evidence>
<name>A0ABT6N5K2_9SPHN</name>
<evidence type="ECO:0000256" key="3">
    <source>
        <dbReference type="ARBA" id="ARBA00022989"/>
    </source>
</evidence>
<keyword evidence="8" id="KW-1185">Reference proteome</keyword>
<dbReference type="CDD" id="cd06257">
    <property type="entry name" value="DnaJ"/>
    <property type="match status" value="1"/>
</dbReference>
<dbReference type="PANTHER" id="PTHR12763:SF28">
    <property type="entry name" value="GEO10507P1-RELATED"/>
    <property type="match status" value="1"/>
</dbReference>
<dbReference type="Pfam" id="PF00226">
    <property type="entry name" value="DnaJ"/>
    <property type="match status" value="1"/>
</dbReference>
<dbReference type="InterPro" id="IPR036869">
    <property type="entry name" value="J_dom_sf"/>
</dbReference>
<evidence type="ECO:0000313" key="7">
    <source>
        <dbReference type="EMBL" id="MDH7640379.1"/>
    </source>
</evidence>
<dbReference type="SUPFAM" id="SSF46565">
    <property type="entry name" value="Chaperone J-domain"/>
    <property type="match status" value="1"/>
</dbReference>
<dbReference type="PROSITE" id="PS50076">
    <property type="entry name" value="DNAJ_2"/>
    <property type="match status" value="1"/>
</dbReference>
<evidence type="ECO:0000256" key="5">
    <source>
        <dbReference type="ARBA" id="ARBA00038105"/>
    </source>
</evidence>
<evidence type="ECO:0000259" key="6">
    <source>
        <dbReference type="PROSITE" id="PS50076"/>
    </source>
</evidence>
<gene>
    <name evidence="7" type="ORF">QGN17_16715</name>
</gene>
<dbReference type="InterPro" id="IPR001623">
    <property type="entry name" value="DnaJ_domain"/>
</dbReference>
<dbReference type="Gene3D" id="1.10.287.110">
    <property type="entry name" value="DnaJ domain"/>
    <property type="match status" value="1"/>
</dbReference>
<proteinExistence type="inferred from homology"/>
<evidence type="ECO:0000256" key="1">
    <source>
        <dbReference type="ARBA" id="ARBA00004167"/>
    </source>
</evidence>
<sequence length="86" mass="9459">MKLLVALAVIAAIWWLGQRRKETALTASEARDLLGVSPRAGEEEIRAAHRRLIGRVHPDAGGSDALARRVNAARDILVAELNQNRR</sequence>